<keyword evidence="2" id="KW-1185">Reference proteome</keyword>
<evidence type="ECO:0000313" key="1">
    <source>
        <dbReference type="EMBL" id="RWX45538.1"/>
    </source>
</evidence>
<dbReference type="EC" id="3.1.21.5" evidence="1"/>
<comment type="caution">
    <text evidence="1">The sequence shown here is derived from an EMBL/GenBank/DDBJ whole genome shotgun (WGS) entry which is preliminary data.</text>
</comment>
<accession>A0A3S3SLQ7</accession>
<organism evidence="1 2">
    <name type="scientific">Candidatus Electrothrix aarhusensis</name>
    <dbReference type="NCBI Taxonomy" id="1859131"/>
    <lineage>
        <taxon>Bacteria</taxon>
        <taxon>Pseudomonadati</taxon>
        <taxon>Thermodesulfobacteriota</taxon>
        <taxon>Desulfobulbia</taxon>
        <taxon>Desulfobulbales</taxon>
        <taxon>Desulfobulbaceae</taxon>
        <taxon>Candidatus Electrothrix</taxon>
    </lineage>
</organism>
<dbReference type="EMBL" id="MTKO01000076">
    <property type="protein sequence ID" value="RWX45538.1"/>
    <property type="molecule type" value="Genomic_DNA"/>
</dbReference>
<dbReference type="Proteomes" id="UP000287853">
    <property type="component" value="Unassembled WGS sequence"/>
</dbReference>
<protein>
    <submittedName>
        <fullName evidence="1">Type III restriction enzyme</fullName>
        <ecNumber evidence="1">3.1.21.5</ecNumber>
    </submittedName>
</protein>
<keyword evidence="1" id="KW-0378">Hydrolase</keyword>
<sequence length="111" mass="12723">MNNWEAKVINEIANLDNILFWHKIVERKGFCINGCINHYPDFLIRTKNDNTLLVEAKGDDRDNSDSARKLKMGRAWAAKAGNAFRYFMVFDGKEVEGAYRLEELLKVVGGL</sequence>
<evidence type="ECO:0000313" key="2">
    <source>
        <dbReference type="Proteomes" id="UP000287853"/>
    </source>
</evidence>
<reference evidence="1 2" key="1">
    <citation type="submission" date="2017-01" db="EMBL/GenBank/DDBJ databases">
        <title>The cable genome- insights into the physiology and evolution of filamentous bacteria capable of sulfide oxidation via long distance electron transfer.</title>
        <authorList>
            <person name="Schreiber L."/>
            <person name="Bjerg J.T."/>
            <person name="Boggild A."/>
            <person name="Van De Vossenberg J."/>
            <person name="Meysman F."/>
            <person name="Nielsen L.P."/>
            <person name="Schramm A."/>
            <person name="Kjeldsen K.U."/>
        </authorList>
    </citation>
    <scope>NUCLEOTIDE SEQUENCE [LARGE SCALE GENOMIC DNA]</scope>
    <source>
        <strain evidence="1">MCF</strain>
    </source>
</reference>
<name>A0A3S3SLQ7_9BACT</name>
<dbReference type="AlphaFoldDB" id="A0A3S3SLQ7"/>
<gene>
    <name evidence="1" type="ORF">H206_02654</name>
</gene>
<dbReference type="GO" id="GO:0015668">
    <property type="term" value="F:type III site-specific deoxyribonuclease activity"/>
    <property type="evidence" value="ECO:0007669"/>
    <property type="project" value="UniProtKB-EC"/>
</dbReference>
<proteinExistence type="predicted"/>